<sequence>MKFLQNLVLAVCIGMCCSCVVMHKNYEAEAAAKRTEGIIPVYTAEPELRNYEEVAHYEAVGSNVTSFKKVLARVRRQARKDGCEALVKVKFYRQPIGAGRKPATFPKVEATGVRFTDRNGLANN</sequence>
<evidence type="ECO:0000313" key="2">
    <source>
        <dbReference type="Proteomes" id="UP001241110"/>
    </source>
</evidence>
<protein>
    <submittedName>
        <fullName evidence="1">Uncharacterized protein</fullName>
    </submittedName>
</protein>
<gene>
    <name evidence="1" type="ORF">QNI16_04900</name>
</gene>
<organism evidence="1 2">
    <name type="scientific">Xanthocytophaga flava</name>
    <dbReference type="NCBI Taxonomy" id="3048013"/>
    <lineage>
        <taxon>Bacteria</taxon>
        <taxon>Pseudomonadati</taxon>
        <taxon>Bacteroidota</taxon>
        <taxon>Cytophagia</taxon>
        <taxon>Cytophagales</taxon>
        <taxon>Rhodocytophagaceae</taxon>
        <taxon>Xanthocytophaga</taxon>
    </lineage>
</organism>
<dbReference type="AlphaFoldDB" id="A0AAE3QN71"/>
<proteinExistence type="predicted"/>
<name>A0AAE3QN71_9BACT</name>
<dbReference type="EMBL" id="JASJOS010000002">
    <property type="protein sequence ID" value="MDJ1479814.1"/>
    <property type="molecule type" value="Genomic_DNA"/>
</dbReference>
<dbReference type="RefSeq" id="WP_313976302.1">
    <property type="nucleotide sequence ID" value="NZ_JASJOS010000002.1"/>
</dbReference>
<accession>A0AAE3QN71</accession>
<comment type="caution">
    <text evidence="1">The sequence shown here is derived from an EMBL/GenBank/DDBJ whole genome shotgun (WGS) entry which is preliminary data.</text>
</comment>
<reference evidence="1" key="1">
    <citation type="submission" date="2023-05" db="EMBL/GenBank/DDBJ databases">
        <authorList>
            <person name="Zhang X."/>
        </authorList>
    </citation>
    <scope>NUCLEOTIDE SEQUENCE</scope>
    <source>
        <strain evidence="1">YF14B1</strain>
    </source>
</reference>
<evidence type="ECO:0000313" key="1">
    <source>
        <dbReference type="EMBL" id="MDJ1479814.1"/>
    </source>
</evidence>
<dbReference type="Proteomes" id="UP001241110">
    <property type="component" value="Unassembled WGS sequence"/>
</dbReference>